<evidence type="ECO:0000313" key="3">
    <source>
        <dbReference type="Proteomes" id="UP001185092"/>
    </source>
</evidence>
<evidence type="ECO:0000259" key="1">
    <source>
        <dbReference type="Pfam" id="PF18962"/>
    </source>
</evidence>
<dbReference type="AlphaFoldDB" id="A0AAE3XKW7"/>
<feature type="domain" description="Secretion system C-terminal sorting" evidence="1">
    <location>
        <begin position="39"/>
        <end position="107"/>
    </location>
</feature>
<dbReference type="EMBL" id="JAVDQD010000001">
    <property type="protein sequence ID" value="MDR6238312.1"/>
    <property type="molecule type" value="Genomic_DNA"/>
</dbReference>
<name>A0AAE3XKW7_9BACT</name>
<accession>A0AAE3XKW7</accession>
<dbReference type="NCBIfam" id="TIGR04183">
    <property type="entry name" value="Por_Secre_tail"/>
    <property type="match status" value="1"/>
</dbReference>
<gene>
    <name evidence="2" type="ORF">HNQ88_001288</name>
</gene>
<comment type="caution">
    <text evidence="2">The sequence shown here is derived from an EMBL/GenBank/DDBJ whole genome shotgun (WGS) entry which is preliminary data.</text>
</comment>
<protein>
    <submittedName>
        <fullName evidence="2">Nucleic acid-binding Zn-ribbon protein</fullName>
    </submittedName>
</protein>
<dbReference type="Proteomes" id="UP001185092">
    <property type="component" value="Unassembled WGS sequence"/>
</dbReference>
<dbReference type="RefSeq" id="WP_309937791.1">
    <property type="nucleotide sequence ID" value="NZ_AP025305.1"/>
</dbReference>
<keyword evidence="3" id="KW-1185">Reference proteome</keyword>
<organism evidence="2 3">
    <name type="scientific">Aureibacter tunicatorum</name>
    <dbReference type="NCBI Taxonomy" id="866807"/>
    <lineage>
        <taxon>Bacteria</taxon>
        <taxon>Pseudomonadati</taxon>
        <taxon>Bacteroidota</taxon>
        <taxon>Cytophagia</taxon>
        <taxon>Cytophagales</taxon>
        <taxon>Persicobacteraceae</taxon>
        <taxon>Aureibacter</taxon>
    </lineage>
</organism>
<dbReference type="Pfam" id="PF18962">
    <property type="entry name" value="Por_Secre_tail"/>
    <property type="match status" value="1"/>
</dbReference>
<reference evidence="2" key="1">
    <citation type="submission" date="2023-07" db="EMBL/GenBank/DDBJ databases">
        <title>Genomic Encyclopedia of Type Strains, Phase IV (KMG-IV): sequencing the most valuable type-strain genomes for metagenomic binning, comparative biology and taxonomic classification.</title>
        <authorList>
            <person name="Goeker M."/>
        </authorList>
    </citation>
    <scope>NUCLEOTIDE SEQUENCE</scope>
    <source>
        <strain evidence="2">DSM 26174</strain>
    </source>
</reference>
<evidence type="ECO:0000313" key="2">
    <source>
        <dbReference type="EMBL" id="MDR6238312.1"/>
    </source>
</evidence>
<proteinExistence type="predicted"/>
<dbReference type="InterPro" id="IPR026444">
    <property type="entry name" value="Secre_tail"/>
</dbReference>
<sequence length="112" mass="13162">MKQIKILLLPVMILLFHKLYYKDTPTNYNIIQNENSICIFPNPASNIIKLKNHTENEFYTITIFNPIGNEIKKSKISNRENMNIQNLKKGKYIVSIKNDENKVLKVQKLIKL</sequence>